<gene>
    <name evidence="2" type="ORF">CKO45_08350</name>
</gene>
<proteinExistence type="predicted"/>
<dbReference type="InterPro" id="IPR041657">
    <property type="entry name" value="HTH_17"/>
</dbReference>
<dbReference type="Proteomes" id="UP000697995">
    <property type="component" value="Unassembled WGS sequence"/>
</dbReference>
<sequence>MMLQTGGTLAQAPCLRARLERTEPLSHTLNDAARITGLSRSTLYRHAAAGRLRLLKCGGRTLVDAASLRALVGVDA</sequence>
<keyword evidence="3" id="KW-1185">Reference proteome</keyword>
<evidence type="ECO:0000313" key="3">
    <source>
        <dbReference type="Proteomes" id="UP000697995"/>
    </source>
</evidence>
<dbReference type="Pfam" id="PF12728">
    <property type="entry name" value="HTH_17"/>
    <property type="match status" value="1"/>
</dbReference>
<feature type="domain" description="Helix-turn-helix" evidence="1">
    <location>
        <begin position="28"/>
        <end position="71"/>
    </location>
</feature>
<accession>A0ABS1CV18</accession>
<evidence type="ECO:0000259" key="1">
    <source>
        <dbReference type="Pfam" id="PF12728"/>
    </source>
</evidence>
<evidence type="ECO:0000313" key="2">
    <source>
        <dbReference type="EMBL" id="MBK1658239.1"/>
    </source>
</evidence>
<name>A0ABS1CV18_9PROT</name>
<organism evidence="2 3">
    <name type="scientific">Paracraurococcus ruber</name>
    <dbReference type="NCBI Taxonomy" id="77675"/>
    <lineage>
        <taxon>Bacteria</taxon>
        <taxon>Pseudomonadati</taxon>
        <taxon>Pseudomonadota</taxon>
        <taxon>Alphaproteobacteria</taxon>
        <taxon>Acetobacterales</taxon>
        <taxon>Roseomonadaceae</taxon>
        <taxon>Paracraurococcus</taxon>
    </lineage>
</organism>
<reference evidence="2 3" key="1">
    <citation type="journal article" date="2020" name="Microorganisms">
        <title>Osmotic Adaptation and Compatible Solute Biosynthesis of Phototrophic Bacteria as Revealed from Genome Analyses.</title>
        <authorList>
            <person name="Imhoff J.F."/>
            <person name="Rahn T."/>
            <person name="Kunzel S."/>
            <person name="Keller A."/>
            <person name="Neulinger S.C."/>
        </authorList>
    </citation>
    <scope>NUCLEOTIDE SEQUENCE [LARGE SCALE GENOMIC DNA]</scope>
    <source>
        <strain evidence="2 3">DSM 15382</strain>
    </source>
</reference>
<protein>
    <recommendedName>
        <fullName evidence="1">Helix-turn-helix domain-containing protein</fullName>
    </recommendedName>
</protein>
<comment type="caution">
    <text evidence="2">The sequence shown here is derived from an EMBL/GenBank/DDBJ whole genome shotgun (WGS) entry which is preliminary data.</text>
</comment>
<dbReference type="EMBL" id="NRSG01000043">
    <property type="protein sequence ID" value="MBK1658239.1"/>
    <property type="molecule type" value="Genomic_DNA"/>
</dbReference>